<evidence type="ECO:0000256" key="3">
    <source>
        <dbReference type="ARBA" id="ARBA00022691"/>
    </source>
</evidence>
<dbReference type="GO" id="GO:0032259">
    <property type="term" value="P:methylation"/>
    <property type="evidence" value="ECO:0007669"/>
    <property type="project" value="UniProtKB-KW"/>
</dbReference>
<sequence>MTCAFPPTIAETTLTVQEFQYVSCISWLCQYDIFHLVPLNGTISYGDLAAAAKVPEQRLKSIIGMAMTNALFRPQPDGQSIGHSATSALLARDKDMHIWASYICNRSAPMALQMGAAHQRWGPDSVSKNETAYNVAFDTNLPFFDHLGSDETRVKEFAGYMRNVQKSEGVDLKHLVAGFAWADLQKDSTVVDVGGSTGSAATMLAKNFPHLNFIVEDLAPNAEAGRKAAADSLPAQVLSRLTFQPHDFTQPQPVQGAAVYLLRMILHDWPDEEAVKIIRSIVAAMKQAGSRLLIMDSVLPKPGSVPVSVERLVRVRDLTMMQAFNSKERDLDDWKSLLAAADQRLQLVNVVQPSASDMSVLEVELDPVEHNVNGQINGH</sequence>
<dbReference type="PIRSF" id="PIRSF005739">
    <property type="entry name" value="O-mtase"/>
    <property type="match status" value="1"/>
</dbReference>
<evidence type="ECO:0000313" key="7">
    <source>
        <dbReference type="Proteomes" id="UP001161017"/>
    </source>
</evidence>
<name>A0AA43QH75_9LECA</name>
<dbReference type="EMBL" id="JAPUFD010000001">
    <property type="protein sequence ID" value="MDI1485604.1"/>
    <property type="molecule type" value="Genomic_DNA"/>
</dbReference>
<evidence type="ECO:0000313" key="6">
    <source>
        <dbReference type="EMBL" id="MDI1485604.1"/>
    </source>
</evidence>
<keyword evidence="2" id="KW-0808">Transferase</keyword>
<reference evidence="6" key="1">
    <citation type="journal article" date="2023" name="Genome Biol. Evol.">
        <title>First Whole Genome Sequence and Flow Cytometry Genome Size Data for the Lichen-Forming Fungus Ramalina farinacea (Ascomycota).</title>
        <authorList>
            <person name="Llewellyn T."/>
            <person name="Mian S."/>
            <person name="Hill R."/>
            <person name="Leitch I.J."/>
            <person name="Gaya E."/>
        </authorList>
    </citation>
    <scope>NUCLEOTIDE SEQUENCE</scope>
    <source>
        <strain evidence="6">LIQ254RAFAR</strain>
    </source>
</reference>
<dbReference type="PANTHER" id="PTHR43712:SF19">
    <property type="entry name" value="DUAL O-METHYLTRANSFERASE_FAD-DEPENDENT MONOOXYGENASE ELCB"/>
    <property type="match status" value="1"/>
</dbReference>
<dbReference type="InterPro" id="IPR029063">
    <property type="entry name" value="SAM-dependent_MTases_sf"/>
</dbReference>
<dbReference type="PANTHER" id="PTHR43712">
    <property type="entry name" value="PUTATIVE (AFU_ORTHOLOGUE AFUA_4G14580)-RELATED"/>
    <property type="match status" value="1"/>
</dbReference>
<keyword evidence="1" id="KW-0489">Methyltransferase</keyword>
<gene>
    <name evidence="6" type="ORF">OHK93_000742</name>
</gene>
<evidence type="ECO:0000256" key="2">
    <source>
        <dbReference type="ARBA" id="ARBA00022679"/>
    </source>
</evidence>
<evidence type="ECO:0000256" key="4">
    <source>
        <dbReference type="PIRSR" id="PIRSR005739-1"/>
    </source>
</evidence>
<dbReference type="Gene3D" id="3.40.50.150">
    <property type="entry name" value="Vaccinia Virus protein VP39"/>
    <property type="match status" value="1"/>
</dbReference>
<dbReference type="InterPro" id="IPR001077">
    <property type="entry name" value="COMT_C"/>
</dbReference>
<evidence type="ECO:0000259" key="5">
    <source>
        <dbReference type="Pfam" id="PF00891"/>
    </source>
</evidence>
<keyword evidence="7" id="KW-1185">Reference proteome</keyword>
<dbReference type="AlphaFoldDB" id="A0AA43QH75"/>
<dbReference type="Proteomes" id="UP001161017">
    <property type="component" value="Unassembled WGS sequence"/>
</dbReference>
<dbReference type="InterPro" id="IPR016461">
    <property type="entry name" value="COMT-like"/>
</dbReference>
<accession>A0AA43QH75</accession>
<dbReference type="InterPro" id="IPR036388">
    <property type="entry name" value="WH-like_DNA-bd_sf"/>
</dbReference>
<organism evidence="6 7">
    <name type="scientific">Ramalina farinacea</name>
    <dbReference type="NCBI Taxonomy" id="258253"/>
    <lineage>
        <taxon>Eukaryota</taxon>
        <taxon>Fungi</taxon>
        <taxon>Dikarya</taxon>
        <taxon>Ascomycota</taxon>
        <taxon>Pezizomycotina</taxon>
        <taxon>Lecanoromycetes</taxon>
        <taxon>OSLEUM clade</taxon>
        <taxon>Lecanoromycetidae</taxon>
        <taxon>Lecanorales</taxon>
        <taxon>Lecanorineae</taxon>
        <taxon>Ramalinaceae</taxon>
        <taxon>Ramalina</taxon>
    </lineage>
</organism>
<evidence type="ECO:0000256" key="1">
    <source>
        <dbReference type="ARBA" id="ARBA00022603"/>
    </source>
</evidence>
<comment type="caution">
    <text evidence="6">The sequence shown here is derived from an EMBL/GenBank/DDBJ whole genome shotgun (WGS) entry which is preliminary data.</text>
</comment>
<proteinExistence type="predicted"/>
<feature type="active site" description="Proton acceptor" evidence="4">
    <location>
        <position position="267"/>
    </location>
</feature>
<dbReference type="InterPro" id="IPR036390">
    <property type="entry name" value="WH_DNA-bd_sf"/>
</dbReference>
<feature type="domain" description="O-methyltransferase C-terminal" evidence="5">
    <location>
        <begin position="128"/>
        <end position="341"/>
    </location>
</feature>
<dbReference type="PROSITE" id="PS51683">
    <property type="entry name" value="SAM_OMT_II"/>
    <property type="match status" value="1"/>
</dbReference>
<protein>
    <recommendedName>
        <fullName evidence="5">O-methyltransferase C-terminal domain-containing protein</fullName>
    </recommendedName>
</protein>
<dbReference type="Gene3D" id="1.10.10.10">
    <property type="entry name" value="Winged helix-like DNA-binding domain superfamily/Winged helix DNA-binding domain"/>
    <property type="match status" value="1"/>
</dbReference>
<keyword evidence="3" id="KW-0949">S-adenosyl-L-methionine</keyword>
<dbReference type="SUPFAM" id="SSF53335">
    <property type="entry name" value="S-adenosyl-L-methionine-dependent methyltransferases"/>
    <property type="match status" value="1"/>
</dbReference>
<dbReference type="SUPFAM" id="SSF46785">
    <property type="entry name" value="Winged helix' DNA-binding domain"/>
    <property type="match status" value="1"/>
</dbReference>
<dbReference type="Pfam" id="PF00891">
    <property type="entry name" value="Methyltransf_2"/>
    <property type="match status" value="1"/>
</dbReference>
<dbReference type="GO" id="GO:0008171">
    <property type="term" value="F:O-methyltransferase activity"/>
    <property type="evidence" value="ECO:0007669"/>
    <property type="project" value="InterPro"/>
</dbReference>